<evidence type="ECO:0000313" key="3">
    <source>
        <dbReference type="Proteomes" id="UP000007174"/>
    </source>
</evidence>
<proteinExistence type="predicted"/>
<protein>
    <submittedName>
        <fullName evidence="2">Uncharacterized protein</fullName>
    </submittedName>
</protein>
<sequence>MRYLPVCLFLVTGLTAVNGQYFCNGGTDADPTIRCAQCDGIGNTASAPNRKQGFPTYRECGTTGGRCTVKNRAGNDLYGFAALLNPVSTFRLASVAETV</sequence>
<dbReference type="Proteomes" id="UP000007174">
    <property type="component" value="Unassembled WGS sequence"/>
</dbReference>
<evidence type="ECO:0000256" key="1">
    <source>
        <dbReference type="SAM" id="SignalP"/>
    </source>
</evidence>
<dbReference type="EMBL" id="CACQ02000301">
    <property type="protein sequence ID" value="CCF32035.1"/>
    <property type="molecule type" value="Genomic_DNA"/>
</dbReference>
<dbReference type="HOGENOM" id="CLU_2320219_0_0_1"/>
<gene>
    <name evidence="2" type="ORF">CH063_04499</name>
</gene>
<name>H1UVN4_COLHI</name>
<organism evidence="2 3">
    <name type="scientific">Colletotrichum higginsianum (strain IMI 349063)</name>
    <name type="common">Crucifer anthracnose fungus</name>
    <dbReference type="NCBI Taxonomy" id="759273"/>
    <lineage>
        <taxon>Eukaryota</taxon>
        <taxon>Fungi</taxon>
        <taxon>Dikarya</taxon>
        <taxon>Ascomycota</taxon>
        <taxon>Pezizomycotina</taxon>
        <taxon>Sordariomycetes</taxon>
        <taxon>Hypocreomycetidae</taxon>
        <taxon>Glomerellales</taxon>
        <taxon>Glomerellaceae</taxon>
        <taxon>Colletotrichum</taxon>
        <taxon>Colletotrichum destructivum species complex</taxon>
    </lineage>
</organism>
<reference evidence="3" key="1">
    <citation type="journal article" date="2012" name="Nat. Genet.">
        <title>Lifestyle transitions in plant pathogenic Colletotrichum fungi deciphered by genome and transcriptome analyses.</title>
        <authorList>
            <person name="O'Connell R.J."/>
            <person name="Thon M.R."/>
            <person name="Hacquard S."/>
            <person name="Amyotte S.G."/>
            <person name="Kleemann J."/>
            <person name="Torres M.F."/>
            <person name="Damm U."/>
            <person name="Buiate E.A."/>
            <person name="Epstein L."/>
            <person name="Alkan N."/>
            <person name="Altmueller J."/>
            <person name="Alvarado-Balderrama L."/>
            <person name="Bauser C.A."/>
            <person name="Becker C."/>
            <person name="Birren B.W."/>
            <person name="Chen Z."/>
            <person name="Choi J."/>
            <person name="Crouch J.A."/>
            <person name="Duvick J.P."/>
            <person name="Farman M.A."/>
            <person name="Gan P."/>
            <person name="Heiman D."/>
            <person name="Henrissat B."/>
            <person name="Howard R.J."/>
            <person name="Kabbage M."/>
            <person name="Koch C."/>
            <person name="Kracher B."/>
            <person name="Kubo Y."/>
            <person name="Law A.D."/>
            <person name="Lebrun M.-H."/>
            <person name="Lee Y.-H."/>
            <person name="Miyara I."/>
            <person name="Moore N."/>
            <person name="Neumann U."/>
            <person name="Nordstroem K."/>
            <person name="Panaccione D.G."/>
            <person name="Panstruga R."/>
            <person name="Place M."/>
            <person name="Proctor R.H."/>
            <person name="Prusky D."/>
            <person name="Rech G."/>
            <person name="Reinhardt R."/>
            <person name="Rollins J.A."/>
            <person name="Rounsley S."/>
            <person name="Schardl C.L."/>
            <person name="Schwartz D.C."/>
            <person name="Shenoy N."/>
            <person name="Shirasu K."/>
            <person name="Sikhakolli U.R."/>
            <person name="Stueber K."/>
            <person name="Sukno S.A."/>
            <person name="Sweigard J.A."/>
            <person name="Takano Y."/>
            <person name="Takahara H."/>
            <person name="Trail F."/>
            <person name="van der Does H.C."/>
            <person name="Voll L.M."/>
            <person name="Will I."/>
            <person name="Young S."/>
            <person name="Zeng Q."/>
            <person name="Zhang J."/>
            <person name="Zhou S."/>
            <person name="Dickman M.B."/>
            <person name="Schulze-Lefert P."/>
            <person name="Ver Loren van Themaat E."/>
            <person name="Ma L.-J."/>
            <person name="Vaillancourt L.J."/>
        </authorList>
    </citation>
    <scope>NUCLEOTIDE SEQUENCE [LARGE SCALE GENOMIC DNA]</scope>
    <source>
        <strain evidence="3">IMI 349063</strain>
    </source>
</reference>
<feature type="signal peptide" evidence="1">
    <location>
        <begin position="1"/>
        <end position="19"/>
    </location>
</feature>
<dbReference type="AlphaFoldDB" id="H1UVN4"/>
<evidence type="ECO:0000313" key="2">
    <source>
        <dbReference type="EMBL" id="CCF32035.1"/>
    </source>
</evidence>
<dbReference type="STRING" id="759273.H1UVN4"/>
<accession>H1UVN4</accession>
<feature type="chain" id="PRO_5003554581" evidence="1">
    <location>
        <begin position="20"/>
        <end position="99"/>
    </location>
</feature>
<dbReference type="VEuPathDB" id="FungiDB:CH63R_01913"/>
<keyword evidence="1" id="KW-0732">Signal</keyword>